<dbReference type="Pfam" id="PF13560">
    <property type="entry name" value="HTH_31"/>
    <property type="match status" value="1"/>
</dbReference>
<dbReference type="InterPro" id="IPR010982">
    <property type="entry name" value="Lambda_DNA-bd_dom_sf"/>
</dbReference>
<feature type="domain" description="HTH cro/C1-type" evidence="1">
    <location>
        <begin position="18"/>
        <end position="73"/>
    </location>
</feature>
<accession>A0A8H1LEJ8</accession>
<reference evidence="2 3" key="1">
    <citation type="submission" date="2018-10" db="EMBL/GenBank/DDBJ databases">
        <title>Isolation of pseudouridimycin from Streptomyces albus DSM 40763.</title>
        <authorList>
            <person name="Rosenqvist P."/>
            <person name="Metsae-Ketelae M."/>
            <person name="Virta P."/>
        </authorList>
    </citation>
    <scope>NUCLEOTIDE SEQUENCE [LARGE SCALE GENOMIC DNA]</scope>
    <source>
        <strain evidence="2 3">DSM 40763</strain>
    </source>
</reference>
<dbReference type="GO" id="GO:0003677">
    <property type="term" value="F:DNA binding"/>
    <property type="evidence" value="ECO:0007669"/>
    <property type="project" value="InterPro"/>
</dbReference>
<dbReference type="Proteomes" id="UP000298111">
    <property type="component" value="Unassembled WGS sequence"/>
</dbReference>
<dbReference type="Gene3D" id="1.10.260.40">
    <property type="entry name" value="lambda repressor-like DNA-binding domains"/>
    <property type="match status" value="1"/>
</dbReference>
<proteinExistence type="predicted"/>
<protein>
    <submittedName>
        <fullName evidence="2">XRE family transcriptional regulator</fullName>
    </submittedName>
</protein>
<dbReference type="GeneID" id="75182318"/>
<evidence type="ECO:0000259" key="1">
    <source>
        <dbReference type="PROSITE" id="PS50943"/>
    </source>
</evidence>
<dbReference type="PROSITE" id="PS50943">
    <property type="entry name" value="HTH_CROC1"/>
    <property type="match status" value="1"/>
</dbReference>
<name>A0A8H1LEJ8_9ACTN</name>
<dbReference type="InterPro" id="IPR001387">
    <property type="entry name" value="Cro/C1-type_HTH"/>
</dbReference>
<gene>
    <name evidence="2" type="ORF">D8771_20170</name>
</gene>
<evidence type="ECO:0000313" key="2">
    <source>
        <dbReference type="EMBL" id="TGG81693.1"/>
    </source>
</evidence>
<dbReference type="AlphaFoldDB" id="A0A8H1LEJ8"/>
<dbReference type="SUPFAM" id="SSF47413">
    <property type="entry name" value="lambda repressor-like DNA-binding domains"/>
    <property type="match status" value="1"/>
</dbReference>
<sequence length="317" mass="34752">MAYRTDTPHPAETNGERLSVLRRRKRWTQQRLAQESGYSLAAIRGFEQGRRSLDRGSVILALCRALDCHPTEITGQPYAPADGDRAGQEAAAAVAAVRRALLRHGRPTRPSDAEAAAVDLPDLQRRVAEANSLRQSAALARSASVLPQLLRDVQVACDVLADDGRRTAYGLLTSVYECAMQYLYKLGRVSDATLATERVLWSAERTEDPLRIIAARWYEAGEFLGIGEHDDAADIIDSALTALGRPGSPQELSLAGSFHLKAALNEARGGGREAERHLQHAQRLAKTLGDPRRGLQRPDKACLLAESRPCRCCRWVC</sequence>
<dbReference type="RefSeq" id="WP_135567250.1">
    <property type="nucleotide sequence ID" value="NZ_CP103060.1"/>
</dbReference>
<comment type="caution">
    <text evidence="2">The sequence shown here is derived from an EMBL/GenBank/DDBJ whole genome shotgun (WGS) entry which is preliminary data.</text>
</comment>
<dbReference type="SMART" id="SM00530">
    <property type="entry name" value="HTH_XRE"/>
    <property type="match status" value="1"/>
</dbReference>
<dbReference type="CDD" id="cd00093">
    <property type="entry name" value="HTH_XRE"/>
    <property type="match status" value="1"/>
</dbReference>
<dbReference type="EMBL" id="RCIY01000065">
    <property type="protein sequence ID" value="TGG81693.1"/>
    <property type="molecule type" value="Genomic_DNA"/>
</dbReference>
<organism evidence="2 3">
    <name type="scientific">Streptomyces albus</name>
    <dbReference type="NCBI Taxonomy" id="1888"/>
    <lineage>
        <taxon>Bacteria</taxon>
        <taxon>Bacillati</taxon>
        <taxon>Actinomycetota</taxon>
        <taxon>Actinomycetes</taxon>
        <taxon>Kitasatosporales</taxon>
        <taxon>Streptomycetaceae</taxon>
        <taxon>Streptomyces</taxon>
    </lineage>
</organism>
<evidence type="ECO:0000313" key="3">
    <source>
        <dbReference type="Proteomes" id="UP000298111"/>
    </source>
</evidence>